<feature type="transmembrane region" description="Helical" evidence="10">
    <location>
        <begin position="279"/>
        <end position="300"/>
    </location>
</feature>
<dbReference type="CDD" id="cd06582">
    <property type="entry name" value="TM_PBP1_LivH_like"/>
    <property type="match status" value="1"/>
</dbReference>
<dbReference type="CDD" id="cd06581">
    <property type="entry name" value="TM_PBP1_LivM_like"/>
    <property type="match status" value="1"/>
</dbReference>
<comment type="caution">
    <text evidence="12">The sequence shown here is derived from an EMBL/GenBank/DDBJ whole genome shotgun (WGS) entry which is preliminary data.</text>
</comment>
<evidence type="ECO:0000256" key="8">
    <source>
        <dbReference type="ARBA" id="ARBA00023136"/>
    </source>
</evidence>
<gene>
    <name evidence="12" type="ORF">L618_000300003110</name>
</gene>
<feature type="transmembrane region" description="Helical" evidence="10">
    <location>
        <begin position="209"/>
        <end position="229"/>
    </location>
</feature>
<dbReference type="InterPro" id="IPR051120">
    <property type="entry name" value="ABC_AA/LPS_Transport"/>
</dbReference>
<feature type="region of interest" description="Disordered" evidence="9">
    <location>
        <begin position="908"/>
        <end position="932"/>
    </location>
</feature>
<evidence type="ECO:0000256" key="7">
    <source>
        <dbReference type="ARBA" id="ARBA00022989"/>
    </source>
</evidence>
<protein>
    <submittedName>
        <fullName evidence="12">ABC-type branched-subunit amino acid transport system ATPase component</fullName>
    </submittedName>
</protein>
<feature type="transmembrane region" description="Helical" evidence="10">
    <location>
        <begin position="108"/>
        <end position="128"/>
    </location>
</feature>
<evidence type="ECO:0000256" key="9">
    <source>
        <dbReference type="SAM" id="MobiDB-lite"/>
    </source>
</evidence>
<dbReference type="InterPro" id="IPR001851">
    <property type="entry name" value="ABC_transp_permease"/>
</dbReference>
<evidence type="ECO:0000256" key="10">
    <source>
        <dbReference type="SAM" id="Phobius"/>
    </source>
</evidence>
<feature type="transmembrane region" description="Helical" evidence="10">
    <location>
        <begin position="427"/>
        <end position="446"/>
    </location>
</feature>
<dbReference type="Pfam" id="PF02653">
    <property type="entry name" value="BPD_transp_2"/>
    <property type="match status" value="2"/>
</dbReference>
<feature type="transmembrane region" description="Helical" evidence="10">
    <location>
        <begin position="481"/>
        <end position="501"/>
    </location>
</feature>
<sequence length="932" mass="96719">MTDHLAYLVLGLGNGAVYAAIGLALVMTFKSSGVVNFATGAVALYTAYTYALLRTGELMVPIPGLPRRVDLGGPLGVAPAMALSLVIAALLGLIFYALIFRPLRDAPVIAKAVASIGLMIVLQALIALRVGTEIVAVEPIFALDSIAIGARQAPTDRIWLAATIIAIALVATLVFRFSRFGIATEAAAESEKGAYLTGLSPDRIAFSNWALSSVVAGLGGILIAPIVALNPVAYSMFIVPALAATLVGNFRSIWLTVVAGIVIGALQAETTNLQATFDWFPRAGAAEAIPLLLILVFLVFKGRPLPDRGSVVRQRLGHAPRPERILAPALVAVAIAVVALLVTGGSYRAAIISSIIFAVIALSQVVVTGYTGQVSLAQLTLAGVGAYSISVLNTHLGIPFPFAPLIGALFAMVIGIVIGLPALRVRGLPLTVVTLALAVFLEAFWFRNPQLNGGVAGAPVDSPRLFGFDLGIGAGEGYPRLAFALMCLAVLVAAALGVAWLRRSRLGTDMLAVRANERSAAASGIDVPRTKLAAFAIGAFLAGLAGSLMAYQQTLATPEPFTVFLGITLFAIMYIAGITSITGAVLAGIIAPGGLLFLLVDRFLHIGDYYAVISGILLIVTIMVNPDGIAGKLPRIPWPSRRRTSLDGATDAREVEPVAAQVPASKTGGPLLSVENLDVKYGAVHAVSGVSFDVRAGEIVGLIGPNGAGKTTVIDAVTGFAPATGAIVLDGEDVSDLRPYRLSRRGLGRSFQDVELYDDLSVVENVTVGAARGHESSAVAVSERVRSVLDTVGLGDVADAEVSTLSQGRRQLVSVARVLVSSPKVALLDEPAAGLDSSESRWLGDRLRAARDAGTSILLVDHDMELVLTICDRIVVLDLGRVIACGTPEEVRADEAVISAYLGLPPGPAETGHDTVPASAAAPALDPQEALS</sequence>
<dbReference type="PANTHER" id="PTHR45772">
    <property type="entry name" value="CONSERVED COMPONENT OF ABC TRANSPORTER FOR NATURAL AMINO ACIDS-RELATED"/>
    <property type="match status" value="1"/>
</dbReference>
<feature type="transmembrane region" description="Helical" evidence="10">
    <location>
        <begin position="6"/>
        <end position="27"/>
    </location>
</feature>
<organism evidence="12 13">
    <name type="scientific">Rhodococcus rhodochrous J45</name>
    <dbReference type="NCBI Taxonomy" id="935266"/>
    <lineage>
        <taxon>Bacteria</taxon>
        <taxon>Bacillati</taxon>
        <taxon>Actinomycetota</taxon>
        <taxon>Actinomycetes</taxon>
        <taxon>Mycobacteriales</taxon>
        <taxon>Nocardiaceae</taxon>
        <taxon>Rhodococcus</taxon>
    </lineage>
</organism>
<dbReference type="CDD" id="cd03219">
    <property type="entry name" value="ABC_Mj1267_LivG_branched"/>
    <property type="match status" value="1"/>
</dbReference>
<dbReference type="PANTHER" id="PTHR45772:SF4">
    <property type="entry name" value="ABC TRANSPORTER ATP-BINDING PROTEIN"/>
    <property type="match status" value="1"/>
</dbReference>
<feature type="transmembrane region" description="Helical" evidence="10">
    <location>
        <begin position="349"/>
        <end position="367"/>
    </location>
</feature>
<feature type="transmembrane region" description="Helical" evidence="10">
    <location>
        <begin position="158"/>
        <end position="177"/>
    </location>
</feature>
<dbReference type="InterPro" id="IPR032823">
    <property type="entry name" value="BCA_ABC_TP_C"/>
</dbReference>
<dbReference type="GO" id="GO:0016887">
    <property type="term" value="F:ATP hydrolysis activity"/>
    <property type="evidence" value="ECO:0007669"/>
    <property type="project" value="InterPro"/>
</dbReference>
<evidence type="ECO:0000259" key="11">
    <source>
        <dbReference type="PROSITE" id="PS50893"/>
    </source>
</evidence>
<keyword evidence="5" id="KW-0547">Nucleotide-binding</keyword>
<dbReference type="InterPro" id="IPR003593">
    <property type="entry name" value="AAA+_ATPase"/>
</dbReference>
<evidence type="ECO:0000256" key="1">
    <source>
        <dbReference type="ARBA" id="ARBA00004651"/>
    </source>
</evidence>
<feature type="transmembrane region" description="Helical" evidence="10">
    <location>
        <begin position="532"/>
        <end position="551"/>
    </location>
</feature>
<dbReference type="Pfam" id="PF12399">
    <property type="entry name" value="BCA_ABC_TP_C"/>
    <property type="match status" value="1"/>
</dbReference>
<feature type="transmembrane region" description="Helical" evidence="10">
    <location>
        <begin position="398"/>
        <end position="420"/>
    </location>
</feature>
<evidence type="ECO:0000256" key="5">
    <source>
        <dbReference type="ARBA" id="ARBA00022741"/>
    </source>
</evidence>
<keyword evidence="6" id="KW-0067">ATP-binding</keyword>
<keyword evidence="4 10" id="KW-0812">Transmembrane</keyword>
<dbReference type="AlphaFoldDB" id="A0A562E1S4"/>
<accession>A0A562E1S4</accession>
<dbReference type="RefSeq" id="WP_145692323.1">
    <property type="nucleotide sequence ID" value="NZ_VLJT01000028.1"/>
</dbReference>
<keyword evidence="7 10" id="KW-1133">Transmembrane helix</keyword>
<reference evidence="12 13" key="1">
    <citation type="submission" date="2019-07" db="EMBL/GenBank/DDBJ databases">
        <title>Genome sequencing of lignin-degrading bacterial isolates.</title>
        <authorList>
            <person name="Gladden J."/>
        </authorList>
    </citation>
    <scope>NUCLEOTIDE SEQUENCE [LARGE SCALE GENOMIC DNA]</scope>
    <source>
        <strain evidence="12 13">J45</strain>
    </source>
</reference>
<dbReference type="SMART" id="SM00382">
    <property type="entry name" value="AAA"/>
    <property type="match status" value="1"/>
</dbReference>
<evidence type="ECO:0000256" key="3">
    <source>
        <dbReference type="ARBA" id="ARBA00022475"/>
    </source>
</evidence>
<comment type="subcellular location">
    <subcellularLocation>
        <location evidence="1">Cell membrane</location>
        <topology evidence="1">Multi-pass membrane protein</topology>
    </subcellularLocation>
</comment>
<keyword evidence="3" id="KW-1003">Cell membrane</keyword>
<evidence type="ECO:0000313" key="13">
    <source>
        <dbReference type="Proteomes" id="UP000317573"/>
    </source>
</evidence>
<feature type="transmembrane region" description="Helical" evidence="10">
    <location>
        <begin position="73"/>
        <end position="96"/>
    </location>
</feature>
<dbReference type="GO" id="GO:0005524">
    <property type="term" value="F:ATP binding"/>
    <property type="evidence" value="ECO:0007669"/>
    <property type="project" value="UniProtKB-KW"/>
</dbReference>
<keyword evidence="2" id="KW-0813">Transport</keyword>
<name>A0A562E1S4_RHORH</name>
<dbReference type="SUPFAM" id="SSF52540">
    <property type="entry name" value="P-loop containing nucleoside triphosphate hydrolases"/>
    <property type="match status" value="1"/>
</dbReference>
<dbReference type="Gene3D" id="3.40.50.300">
    <property type="entry name" value="P-loop containing nucleotide triphosphate hydrolases"/>
    <property type="match status" value="1"/>
</dbReference>
<dbReference type="GO" id="GO:0015658">
    <property type="term" value="F:branched-chain amino acid transmembrane transporter activity"/>
    <property type="evidence" value="ECO:0007669"/>
    <property type="project" value="InterPro"/>
</dbReference>
<feature type="transmembrane region" description="Helical" evidence="10">
    <location>
        <begin position="34"/>
        <end position="53"/>
    </location>
</feature>
<proteinExistence type="predicted"/>
<feature type="transmembrane region" description="Helical" evidence="10">
    <location>
        <begin position="603"/>
        <end position="624"/>
    </location>
</feature>
<dbReference type="Pfam" id="PF00005">
    <property type="entry name" value="ABC_tran"/>
    <property type="match status" value="1"/>
</dbReference>
<evidence type="ECO:0000256" key="6">
    <source>
        <dbReference type="ARBA" id="ARBA00022840"/>
    </source>
</evidence>
<dbReference type="GO" id="GO:0005886">
    <property type="term" value="C:plasma membrane"/>
    <property type="evidence" value="ECO:0007669"/>
    <property type="project" value="UniProtKB-SubCell"/>
</dbReference>
<dbReference type="EMBL" id="VLJT01000028">
    <property type="protein sequence ID" value="TWH15737.1"/>
    <property type="molecule type" value="Genomic_DNA"/>
</dbReference>
<dbReference type="InterPro" id="IPR027417">
    <property type="entry name" value="P-loop_NTPase"/>
</dbReference>
<dbReference type="InterPro" id="IPR003439">
    <property type="entry name" value="ABC_transporter-like_ATP-bd"/>
</dbReference>
<feature type="domain" description="ABC transporter" evidence="11">
    <location>
        <begin position="672"/>
        <end position="904"/>
    </location>
</feature>
<evidence type="ECO:0000256" key="2">
    <source>
        <dbReference type="ARBA" id="ARBA00022448"/>
    </source>
</evidence>
<dbReference type="InterPro" id="IPR043428">
    <property type="entry name" value="LivM-like"/>
</dbReference>
<feature type="transmembrane region" description="Helical" evidence="10">
    <location>
        <begin position="241"/>
        <end position="267"/>
    </location>
</feature>
<dbReference type="Proteomes" id="UP000317573">
    <property type="component" value="Unassembled WGS sequence"/>
</dbReference>
<feature type="transmembrane region" description="Helical" evidence="10">
    <location>
        <begin position="563"/>
        <end position="591"/>
    </location>
</feature>
<evidence type="ECO:0000256" key="4">
    <source>
        <dbReference type="ARBA" id="ARBA00022692"/>
    </source>
</evidence>
<dbReference type="PROSITE" id="PS50893">
    <property type="entry name" value="ABC_TRANSPORTER_2"/>
    <property type="match status" value="1"/>
</dbReference>
<keyword evidence="8 10" id="KW-0472">Membrane</keyword>
<evidence type="ECO:0000313" key="12">
    <source>
        <dbReference type="EMBL" id="TWH15737.1"/>
    </source>
</evidence>
<feature type="transmembrane region" description="Helical" evidence="10">
    <location>
        <begin position="325"/>
        <end position="343"/>
    </location>
</feature>